<reference evidence="1 2" key="1">
    <citation type="submission" date="2019-01" db="EMBL/GenBank/DDBJ databases">
        <title>Coherence of Microcystis species and biogeography revealed through population genomics.</title>
        <authorList>
            <person name="Perez-Carrascal O.M."/>
            <person name="Terrat Y."/>
            <person name="Giani A."/>
            <person name="Fortin N."/>
            <person name="Tromas N."/>
            <person name="Shapiro B.J."/>
        </authorList>
    </citation>
    <scope>NUCLEOTIDE SEQUENCE [LARGE SCALE GENOMIC DNA]</scope>
    <source>
        <strain evidence="1">Ma_QC_C_20070703_M131</strain>
    </source>
</reference>
<organism evidence="1 2">
    <name type="scientific">Microcystis aeruginosa Ma_QC_C_20070703_M131</name>
    <dbReference type="NCBI Taxonomy" id="2486263"/>
    <lineage>
        <taxon>Bacteria</taxon>
        <taxon>Bacillati</taxon>
        <taxon>Cyanobacteriota</taxon>
        <taxon>Cyanophyceae</taxon>
        <taxon>Oscillatoriophycideae</taxon>
        <taxon>Chroococcales</taxon>
        <taxon>Microcystaceae</taxon>
        <taxon>Microcystis</taxon>
    </lineage>
</organism>
<gene>
    <name evidence="1" type="ORF">EWV85_02740</name>
</gene>
<dbReference type="Proteomes" id="UP000316443">
    <property type="component" value="Unassembled WGS sequence"/>
</dbReference>
<evidence type="ECO:0000313" key="2">
    <source>
        <dbReference type="Proteomes" id="UP000316443"/>
    </source>
</evidence>
<dbReference type="EMBL" id="SFCA01000029">
    <property type="protein sequence ID" value="TRT61593.1"/>
    <property type="molecule type" value="Genomic_DNA"/>
</dbReference>
<sequence length="61" mass="6846">MSYRLDEGKARYLDPLKADDNDSEWIAILVPLVILDVSGERLSIYLSQSASLLSLLVSVHR</sequence>
<protein>
    <submittedName>
        <fullName evidence="1">Uncharacterized protein</fullName>
    </submittedName>
</protein>
<evidence type="ECO:0000313" key="1">
    <source>
        <dbReference type="EMBL" id="TRT61593.1"/>
    </source>
</evidence>
<dbReference type="AlphaFoldDB" id="A0A551YKU4"/>
<accession>A0A551YKU4</accession>
<proteinExistence type="predicted"/>
<comment type="caution">
    <text evidence="1">The sequence shown here is derived from an EMBL/GenBank/DDBJ whole genome shotgun (WGS) entry which is preliminary data.</text>
</comment>
<name>A0A551YKU4_MICAE</name>